<reference evidence="6 7" key="1">
    <citation type="submission" date="2018-01" db="EMBL/GenBank/DDBJ databases">
        <title>Genomic Encyclopedia of Archaeal and Bacterial Type Strains, Phase II (KMG-II): from individual species to whole genera.</title>
        <authorList>
            <person name="Goeker M."/>
        </authorList>
    </citation>
    <scope>NUCLEOTIDE SEQUENCE [LARGE SCALE GENOMIC DNA]</scope>
    <source>
        <strain evidence="6 7">DSM 17023</strain>
    </source>
</reference>
<gene>
    <name evidence="6" type="ORF">CLV41_11768</name>
</gene>
<feature type="domain" description="Solute-binding protein family 5" evidence="5">
    <location>
        <begin position="85"/>
        <end position="435"/>
    </location>
</feature>
<dbReference type="GO" id="GO:0015833">
    <property type="term" value="P:peptide transport"/>
    <property type="evidence" value="ECO:0007669"/>
    <property type="project" value="TreeGrafter"/>
</dbReference>
<comment type="similarity">
    <text evidence="2">Belongs to the bacterial solute-binding protein 5 family.</text>
</comment>
<evidence type="ECO:0000259" key="5">
    <source>
        <dbReference type="Pfam" id="PF00496"/>
    </source>
</evidence>
<proteinExistence type="inferred from homology"/>
<dbReference type="PANTHER" id="PTHR30290">
    <property type="entry name" value="PERIPLASMIC BINDING COMPONENT OF ABC TRANSPORTER"/>
    <property type="match status" value="1"/>
</dbReference>
<protein>
    <submittedName>
        <fullName evidence="6">Peptide/nickel transport system substrate-binding protein</fullName>
    </submittedName>
</protein>
<evidence type="ECO:0000256" key="1">
    <source>
        <dbReference type="ARBA" id="ARBA00004418"/>
    </source>
</evidence>
<evidence type="ECO:0000256" key="3">
    <source>
        <dbReference type="ARBA" id="ARBA00022729"/>
    </source>
</evidence>
<comment type="caution">
    <text evidence="6">The sequence shown here is derived from an EMBL/GenBank/DDBJ whole genome shotgun (WGS) entry which is preliminary data.</text>
</comment>
<dbReference type="RefSeq" id="WP_235867255.1">
    <property type="nucleotide sequence ID" value="NZ_PPCN01000017.1"/>
</dbReference>
<comment type="subcellular location">
    <subcellularLocation>
        <location evidence="1">Periplasm</location>
    </subcellularLocation>
</comment>
<dbReference type="InterPro" id="IPR030678">
    <property type="entry name" value="Peptide/Ni-bd"/>
</dbReference>
<sequence>MTFSMTRRSVLTGAAALAGSAALPLPAIAQNRPQLRIGANGIRNTLEPINAISNTGVRVSNALFDTLIKRDFFADGAPGNGTRLTAGLAESWERENDRSVLVTLRQGVKFHNGQEMTAEDVAYTFSEERLWGDEAIKSIPNGRNFSPDWDEPEIVSRYKVRLKTRTPSYQIEKFAASWIAWVVPAGYYSGLGAEKFGQAPIGTGPYKLLELRADDRVVLEPFDDYWGGRPASGELQFISVPEGTARVAGLLSGEYDIITTLTPDDMPLIDSRRDYDTRGTVVENFHMACFQQNLNTSLKDARLRKAIALCVNRPVLNEVLWQGLADVPKGFNFDFYGASYDPERAPFKHDPDLARALLEDVGYNGEEIEYLAFTHYYANHANALMMMLEMWNEVGLNIKPRLEGNGDNWGKVDIFNWSNGMQIPDAMATMVTEFGPGRTVQSRFGWDIPEEYAMLSGEVSALPDGPERFNKFNRMRDIFEDETPAMVLYRPYDVYAARSDIAWKPLSFEMMDLRPYNLSFA</sequence>
<evidence type="ECO:0000256" key="2">
    <source>
        <dbReference type="ARBA" id="ARBA00005695"/>
    </source>
</evidence>
<accession>A0A2S3UK98</accession>
<dbReference type="PIRSF" id="PIRSF002741">
    <property type="entry name" value="MppA"/>
    <property type="match status" value="1"/>
</dbReference>
<dbReference type="Gene3D" id="3.90.76.10">
    <property type="entry name" value="Dipeptide-binding Protein, Domain 1"/>
    <property type="match status" value="1"/>
</dbReference>
<organism evidence="6 7">
    <name type="scientific">Roseibium marinum</name>
    <dbReference type="NCBI Taxonomy" id="281252"/>
    <lineage>
        <taxon>Bacteria</taxon>
        <taxon>Pseudomonadati</taxon>
        <taxon>Pseudomonadota</taxon>
        <taxon>Alphaproteobacteria</taxon>
        <taxon>Hyphomicrobiales</taxon>
        <taxon>Stappiaceae</taxon>
        <taxon>Roseibium</taxon>
    </lineage>
</organism>
<dbReference type="Proteomes" id="UP000236959">
    <property type="component" value="Unassembled WGS sequence"/>
</dbReference>
<dbReference type="InterPro" id="IPR006311">
    <property type="entry name" value="TAT_signal"/>
</dbReference>
<dbReference type="PANTHER" id="PTHR30290:SF38">
    <property type="entry name" value="D,D-DIPEPTIDE-BINDING PERIPLASMIC PROTEIN DDPA-RELATED"/>
    <property type="match status" value="1"/>
</dbReference>
<keyword evidence="3 4" id="KW-0732">Signal</keyword>
<evidence type="ECO:0000313" key="7">
    <source>
        <dbReference type="Proteomes" id="UP000236959"/>
    </source>
</evidence>
<dbReference type="Gene3D" id="3.40.190.10">
    <property type="entry name" value="Periplasmic binding protein-like II"/>
    <property type="match status" value="1"/>
</dbReference>
<dbReference type="PROSITE" id="PS51318">
    <property type="entry name" value="TAT"/>
    <property type="match status" value="1"/>
</dbReference>
<dbReference type="Gene3D" id="3.10.105.10">
    <property type="entry name" value="Dipeptide-binding Protein, Domain 3"/>
    <property type="match status" value="1"/>
</dbReference>
<evidence type="ECO:0000313" key="6">
    <source>
        <dbReference type="EMBL" id="POF28134.1"/>
    </source>
</evidence>
<dbReference type="GO" id="GO:1904680">
    <property type="term" value="F:peptide transmembrane transporter activity"/>
    <property type="evidence" value="ECO:0007669"/>
    <property type="project" value="TreeGrafter"/>
</dbReference>
<dbReference type="EMBL" id="PPCN01000017">
    <property type="protein sequence ID" value="POF28134.1"/>
    <property type="molecule type" value="Genomic_DNA"/>
</dbReference>
<evidence type="ECO:0000256" key="4">
    <source>
        <dbReference type="SAM" id="SignalP"/>
    </source>
</evidence>
<name>A0A2S3UK98_9HYPH</name>
<dbReference type="GO" id="GO:0043190">
    <property type="term" value="C:ATP-binding cassette (ABC) transporter complex"/>
    <property type="evidence" value="ECO:0007669"/>
    <property type="project" value="InterPro"/>
</dbReference>
<feature type="chain" id="PRO_5015627658" evidence="4">
    <location>
        <begin position="30"/>
        <end position="521"/>
    </location>
</feature>
<dbReference type="InterPro" id="IPR039424">
    <property type="entry name" value="SBP_5"/>
</dbReference>
<dbReference type="GO" id="GO:0030288">
    <property type="term" value="C:outer membrane-bounded periplasmic space"/>
    <property type="evidence" value="ECO:0007669"/>
    <property type="project" value="UniProtKB-ARBA"/>
</dbReference>
<dbReference type="AlphaFoldDB" id="A0A2S3UK98"/>
<dbReference type="InterPro" id="IPR000914">
    <property type="entry name" value="SBP_5_dom"/>
</dbReference>
<feature type="signal peptide" evidence="4">
    <location>
        <begin position="1"/>
        <end position="29"/>
    </location>
</feature>
<keyword evidence="7" id="KW-1185">Reference proteome</keyword>
<dbReference type="Pfam" id="PF00496">
    <property type="entry name" value="SBP_bac_5"/>
    <property type="match status" value="1"/>
</dbReference>
<dbReference type="SUPFAM" id="SSF53850">
    <property type="entry name" value="Periplasmic binding protein-like II"/>
    <property type="match status" value="1"/>
</dbReference>